<comment type="caution">
    <text evidence="2">The sequence shown here is derived from an EMBL/GenBank/DDBJ whole genome shotgun (WGS) entry which is preliminary data.</text>
</comment>
<gene>
    <name evidence="3" type="ORF">PBS001_LOCUS7273</name>
    <name evidence="2" type="ORF">PBS003_LOCUS2158</name>
</gene>
<reference evidence="2 4" key="1">
    <citation type="submission" date="2021-11" db="EMBL/GenBank/DDBJ databases">
        <authorList>
            <person name="Islam A."/>
            <person name="Islam S."/>
            <person name="Flora M.S."/>
            <person name="Rahman M."/>
            <person name="Ziaur R.M."/>
            <person name="Epstein J.H."/>
            <person name="Hassan M."/>
            <person name="Klassen M."/>
            <person name="Woodard K."/>
            <person name="Webb A."/>
            <person name="Webby R.J."/>
            <person name="El Zowalaty M.E."/>
        </authorList>
    </citation>
    <scope>NUCLEOTIDE SEQUENCE</scope>
    <source>
        <strain evidence="3">Pbs1</strain>
        <strain evidence="2">Pbs3</strain>
    </source>
</reference>
<evidence type="ECO:0000313" key="2">
    <source>
        <dbReference type="EMBL" id="CAH0475341.1"/>
    </source>
</evidence>
<feature type="region of interest" description="Disordered" evidence="1">
    <location>
        <begin position="43"/>
        <end position="62"/>
    </location>
</feature>
<evidence type="ECO:0000313" key="5">
    <source>
        <dbReference type="Proteomes" id="UP001160483"/>
    </source>
</evidence>
<accession>A0AAU9KLW6</accession>
<evidence type="ECO:0000256" key="1">
    <source>
        <dbReference type="SAM" id="MobiDB-lite"/>
    </source>
</evidence>
<dbReference type="Proteomes" id="UP001160483">
    <property type="component" value="Unassembled WGS sequence"/>
</dbReference>
<dbReference type="EMBL" id="CAKKTJ010000124">
    <property type="protein sequence ID" value="CAH0475341.1"/>
    <property type="molecule type" value="Genomic_DNA"/>
</dbReference>
<organism evidence="2 5">
    <name type="scientific">Peronospora belbahrii</name>
    <dbReference type="NCBI Taxonomy" id="622444"/>
    <lineage>
        <taxon>Eukaryota</taxon>
        <taxon>Sar</taxon>
        <taxon>Stramenopiles</taxon>
        <taxon>Oomycota</taxon>
        <taxon>Peronosporomycetes</taxon>
        <taxon>Peronosporales</taxon>
        <taxon>Peronosporaceae</taxon>
        <taxon>Peronospora</taxon>
    </lineage>
</organism>
<proteinExistence type="predicted"/>
<keyword evidence="4" id="KW-1185">Reference proteome</keyword>
<feature type="compositionally biased region" description="Basic and acidic residues" evidence="1">
    <location>
        <begin position="45"/>
        <end position="56"/>
    </location>
</feature>
<dbReference type="Proteomes" id="UP001158986">
    <property type="component" value="Unassembled WGS sequence"/>
</dbReference>
<evidence type="ECO:0000313" key="4">
    <source>
        <dbReference type="Proteomes" id="UP001158986"/>
    </source>
</evidence>
<dbReference type="AlphaFoldDB" id="A0AAU9KLW6"/>
<name>A0AAU9KLW6_9STRA</name>
<sequence length="117" mass="12980">MQKCSSTSSDAPLLDCIERALRMYFSSKLSVQDAEDPVQFRTQMLHHDDENGNERADEGDDGRSLTVHQVFVGMLDAMYVTQLAVILKVWNETSVNPLLALATTTEAAESPMLTMKA</sequence>
<dbReference type="EMBL" id="CAKLCB010000371">
    <property type="protein sequence ID" value="CAH0520808.1"/>
    <property type="molecule type" value="Genomic_DNA"/>
</dbReference>
<protein>
    <submittedName>
        <fullName evidence="2">Uncharacterized protein</fullName>
    </submittedName>
</protein>
<evidence type="ECO:0000313" key="3">
    <source>
        <dbReference type="EMBL" id="CAH0520808.1"/>
    </source>
</evidence>